<dbReference type="AlphaFoldDB" id="A0A2R8AQL5"/>
<sequence length="40" mass="4296">MVGAMKSRTGVGQSQKTGLTLLNPRRTPPLRPDVSLCTLD</sequence>
<reference evidence="3" key="1">
    <citation type="submission" date="2018-03" db="EMBL/GenBank/DDBJ databases">
        <authorList>
            <person name="Rodrigo-Torres L."/>
            <person name="Arahal R. D."/>
            <person name="Lucena T."/>
        </authorList>
    </citation>
    <scope>NUCLEOTIDE SEQUENCE [LARGE SCALE GENOMIC DNA]</scope>
    <source>
        <strain evidence="3">CECT 8871</strain>
    </source>
</reference>
<evidence type="ECO:0000256" key="1">
    <source>
        <dbReference type="SAM" id="MobiDB-lite"/>
    </source>
</evidence>
<evidence type="ECO:0000313" key="3">
    <source>
        <dbReference type="Proteomes" id="UP000244904"/>
    </source>
</evidence>
<name>A0A2R8AQL5_9RHOB</name>
<proteinExistence type="predicted"/>
<protein>
    <submittedName>
        <fullName evidence="2">Uncharacterized protein</fullName>
    </submittedName>
</protein>
<dbReference type="Proteomes" id="UP000244904">
    <property type="component" value="Unassembled WGS sequence"/>
</dbReference>
<feature type="region of interest" description="Disordered" evidence="1">
    <location>
        <begin position="1"/>
        <end position="40"/>
    </location>
</feature>
<gene>
    <name evidence="2" type="ORF">PRI8871_00976</name>
</gene>
<organism evidence="2 3">
    <name type="scientific">Pseudoprimorskyibacter insulae</name>
    <dbReference type="NCBI Taxonomy" id="1695997"/>
    <lineage>
        <taxon>Bacteria</taxon>
        <taxon>Pseudomonadati</taxon>
        <taxon>Pseudomonadota</taxon>
        <taxon>Alphaproteobacteria</taxon>
        <taxon>Rhodobacterales</taxon>
        <taxon>Paracoccaceae</taxon>
        <taxon>Pseudoprimorskyibacter</taxon>
    </lineage>
</organism>
<evidence type="ECO:0000313" key="2">
    <source>
        <dbReference type="EMBL" id="SPF78376.1"/>
    </source>
</evidence>
<accession>A0A2R8AQL5</accession>
<dbReference type="EMBL" id="OMOJ01000001">
    <property type="protein sequence ID" value="SPF78376.1"/>
    <property type="molecule type" value="Genomic_DNA"/>
</dbReference>
<keyword evidence="3" id="KW-1185">Reference proteome</keyword>